<dbReference type="STRING" id="4155.A0A022R4R7"/>
<dbReference type="eggNOG" id="ENOG502QUKI">
    <property type="taxonomic scope" value="Eukaryota"/>
</dbReference>
<evidence type="ECO:0000259" key="2">
    <source>
        <dbReference type="SMART" id="SM00568"/>
    </source>
</evidence>
<comment type="similarity">
    <text evidence="1">Belongs to the GEM family.</text>
</comment>
<dbReference type="Proteomes" id="UP000030748">
    <property type="component" value="Unassembled WGS sequence"/>
</dbReference>
<feature type="domain" description="GRAM" evidence="2">
    <location>
        <begin position="161"/>
        <end position="240"/>
    </location>
</feature>
<name>A0A022R4R7_ERYGU</name>
<sequence length="284" mass="32598">MPHLHTLRSSKHLQKKDRLSRTKIRIRGSFLLVGEHSEANIMELKHSKSRIGKKNVHKKHFTGFPISSEEYAFSYKSSPKALLPDPVANYQLMPSPPRHYSNIRHGKVSSVITKMIKLGENMDVFAQGIREHVRLAPKFGETVKGKLSLGARILQVGGVEKVFKQKFDIRDDHEKLLKASQCYLSTTAGPIAGLLFVSNERVAFCSERSIKLASQTGKILKAHYKVMIPLRKMKRAVESENVKRPTQKYVRIETEDSFDFWFMGFLNHQTTLKYLQQAIHPQYR</sequence>
<protein>
    <recommendedName>
        <fullName evidence="2">GRAM domain-containing protein</fullName>
    </recommendedName>
</protein>
<dbReference type="SMART" id="SM00568">
    <property type="entry name" value="GRAM"/>
    <property type="match status" value="1"/>
</dbReference>
<dbReference type="Gene3D" id="2.30.29.30">
    <property type="entry name" value="Pleckstrin-homology domain (PH domain)/Phosphotyrosine-binding domain (PTB)"/>
    <property type="match status" value="1"/>
</dbReference>
<evidence type="ECO:0000256" key="1">
    <source>
        <dbReference type="ARBA" id="ARBA00009414"/>
    </source>
</evidence>
<proteinExistence type="inferred from homology"/>
<accession>A0A022R4R7</accession>
<dbReference type="EMBL" id="KI630612">
    <property type="protein sequence ID" value="EYU35562.1"/>
    <property type="molecule type" value="Genomic_DNA"/>
</dbReference>
<dbReference type="InterPro" id="IPR004182">
    <property type="entry name" value="GRAM"/>
</dbReference>
<reference evidence="3 4" key="1">
    <citation type="journal article" date="2013" name="Proc. Natl. Acad. Sci. U.S.A.">
        <title>Fine-scale variation in meiotic recombination in Mimulus inferred from population shotgun sequencing.</title>
        <authorList>
            <person name="Hellsten U."/>
            <person name="Wright K.M."/>
            <person name="Jenkins J."/>
            <person name="Shu S."/>
            <person name="Yuan Y."/>
            <person name="Wessler S.R."/>
            <person name="Schmutz J."/>
            <person name="Willis J.H."/>
            <person name="Rokhsar D.S."/>
        </authorList>
    </citation>
    <scope>NUCLEOTIDE SEQUENCE [LARGE SCALE GENOMIC DNA]</scope>
    <source>
        <strain evidence="4">cv. DUN x IM62</strain>
    </source>
</reference>
<keyword evidence="4" id="KW-1185">Reference proteome</keyword>
<gene>
    <name evidence="3" type="ORF">MIMGU_mgv1a011363mg</name>
</gene>
<dbReference type="AlphaFoldDB" id="A0A022R4R7"/>
<evidence type="ECO:0000313" key="4">
    <source>
        <dbReference type="Proteomes" id="UP000030748"/>
    </source>
</evidence>
<organism evidence="3 4">
    <name type="scientific">Erythranthe guttata</name>
    <name type="common">Yellow monkey flower</name>
    <name type="synonym">Mimulus guttatus</name>
    <dbReference type="NCBI Taxonomy" id="4155"/>
    <lineage>
        <taxon>Eukaryota</taxon>
        <taxon>Viridiplantae</taxon>
        <taxon>Streptophyta</taxon>
        <taxon>Embryophyta</taxon>
        <taxon>Tracheophyta</taxon>
        <taxon>Spermatophyta</taxon>
        <taxon>Magnoliopsida</taxon>
        <taxon>eudicotyledons</taxon>
        <taxon>Gunneridae</taxon>
        <taxon>Pentapetalae</taxon>
        <taxon>asterids</taxon>
        <taxon>lamiids</taxon>
        <taxon>Lamiales</taxon>
        <taxon>Phrymaceae</taxon>
        <taxon>Erythranthe</taxon>
    </lineage>
</organism>
<dbReference type="Pfam" id="PF02893">
    <property type="entry name" value="GRAM"/>
    <property type="match status" value="1"/>
</dbReference>
<dbReference type="InterPro" id="IPR037848">
    <property type="entry name" value="GEM-like"/>
</dbReference>
<dbReference type="InterPro" id="IPR011993">
    <property type="entry name" value="PH-like_dom_sf"/>
</dbReference>
<evidence type="ECO:0000313" key="3">
    <source>
        <dbReference type="EMBL" id="EYU35562.1"/>
    </source>
</evidence>
<dbReference type="PANTHER" id="PTHR31969">
    <property type="entry name" value="GEM-LIKE PROTEIN 2"/>
    <property type="match status" value="1"/>
</dbReference>